<gene>
    <name evidence="5" type="ORF">MKK02DRAFT_25074</name>
</gene>
<feature type="non-terminal residue" evidence="5">
    <location>
        <position position="1"/>
    </location>
</feature>
<name>A0AA38HBM1_9TREE</name>
<comment type="caution">
    <text evidence="5">The sequence shown here is derived from an EMBL/GenBank/DDBJ whole genome shotgun (WGS) entry which is preliminary data.</text>
</comment>
<dbReference type="PANTHER" id="PTHR47783:SF1">
    <property type="entry name" value="ZN(II)2CYS6 TRANSCRIPTION FACTOR (EUROFUNG)"/>
    <property type="match status" value="1"/>
</dbReference>
<protein>
    <submittedName>
        <fullName evidence="5">Pathway-specific nitrogen regulator</fullName>
    </submittedName>
</protein>
<organism evidence="5 6">
    <name type="scientific">Dioszegia hungarica</name>
    <dbReference type="NCBI Taxonomy" id="4972"/>
    <lineage>
        <taxon>Eukaryota</taxon>
        <taxon>Fungi</taxon>
        <taxon>Dikarya</taxon>
        <taxon>Basidiomycota</taxon>
        <taxon>Agaricomycotina</taxon>
        <taxon>Tremellomycetes</taxon>
        <taxon>Tremellales</taxon>
        <taxon>Bulleribasidiaceae</taxon>
        <taxon>Dioszegia</taxon>
    </lineage>
</organism>
<accession>A0AA38HBM1</accession>
<feature type="domain" description="Zn(2)-C6 fungal-type" evidence="4">
    <location>
        <begin position="17"/>
        <end position="47"/>
    </location>
</feature>
<dbReference type="EMBL" id="JAKWFO010000005">
    <property type="protein sequence ID" value="KAI9637070.1"/>
    <property type="molecule type" value="Genomic_DNA"/>
</dbReference>
<feature type="compositionally biased region" description="Low complexity" evidence="3">
    <location>
        <begin position="67"/>
        <end position="85"/>
    </location>
</feature>
<evidence type="ECO:0000256" key="3">
    <source>
        <dbReference type="SAM" id="MobiDB-lite"/>
    </source>
</evidence>
<dbReference type="SUPFAM" id="SSF57701">
    <property type="entry name" value="Zn2/Cys6 DNA-binding domain"/>
    <property type="match status" value="1"/>
</dbReference>
<dbReference type="InterPro" id="IPR007219">
    <property type="entry name" value="XnlR_reg_dom"/>
</dbReference>
<dbReference type="InterPro" id="IPR001138">
    <property type="entry name" value="Zn2Cys6_DnaBD"/>
</dbReference>
<dbReference type="GeneID" id="77726184"/>
<dbReference type="SMART" id="SM00906">
    <property type="entry name" value="Fungal_trans"/>
    <property type="match status" value="1"/>
</dbReference>
<reference evidence="5" key="1">
    <citation type="journal article" date="2022" name="G3 (Bethesda)">
        <title>High quality genome of the basidiomycete yeast Dioszegia hungarica PDD-24b-2 isolated from cloud water.</title>
        <authorList>
            <person name="Jarrige D."/>
            <person name="Haridas S."/>
            <person name="Bleykasten-Grosshans C."/>
            <person name="Joly M."/>
            <person name="Nadalig T."/>
            <person name="Sancelme M."/>
            <person name="Vuilleumier S."/>
            <person name="Grigoriev I.V."/>
            <person name="Amato P."/>
            <person name="Bringel F."/>
        </authorList>
    </citation>
    <scope>NUCLEOTIDE SEQUENCE</scope>
    <source>
        <strain evidence="5">PDD-24b-2</strain>
    </source>
</reference>
<dbReference type="AlphaFoldDB" id="A0AA38HBM1"/>
<dbReference type="Pfam" id="PF00172">
    <property type="entry name" value="Zn_clus"/>
    <property type="match status" value="1"/>
</dbReference>
<evidence type="ECO:0000313" key="6">
    <source>
        <dbReference type="Proteomes" id="UP001164286"/>
    </source>
</evidence>
<evidence type="ECO:0000256" key="1">
    <source>
        <dbReference type="ARBA" id="ARBA00022723"/>
    </source>
</evidence>
<keyword evidence="2" id="KW-0539">Nucleus</keyword>
<dbReference type="PROSITE" id="PS50048">
    <property type="entry name" value="ZN2_CY6_FUNGAL_2"/>
    <property type="match status" value="1"/>
</dbReference>
<dbReference type="PROSITE" id="PS00463">
    <property type="entry name" value="ZN2_CY6_FUNGAL_1"/>
    <property type="match status" value="1"/>
</dbReference>
<evidence type="ECO:0000313" key="5">
    <source>
        <dbReference type="EMBL" id="KAI9637070.1"/>
    </source>
</evidence>
<dbReference type="GO" id="GO:0008270">
    <property type="term" value="F:zinc ion binding"/>
    <property type="evidence" value="ECO:0007669"/>
    <property type="project" value="InterPro"/>
</dbReference>
<evidence type="ECO:0000259" key="4">
    <source>
        <dbReference type="PROSITE" id="PS50048"/>
    </source>
</evidence>
<evidence type="ECO:0000256" key="2">
    <source>
        <dbReference type="ARBA" id="ARBA00023242"/>
    </source>
</evidence>
<sequence>RRTSSTGEDKEPRVQLACLHCRNKRIRCSGEKPVCTGCLKAAVICEWPSGRRKKRTRKEMEEAKLLEAAAGGSTDAGASTSTGKANGVSTLPDPGEDLPLTLQNEPFSADLSAAAFDPSEFWSFPTPSSTTNTALPTGPISSSMPFPTGPTPNYVWPTGFSPDITLPQFPSGLSNDSNPAEPIMAQFMSNKHSPATDMRLINALENQAAFIEGNPAEDKDLELFYYRFLQRRSTTGESPLTAAPQPERDDHKPPILDTYLPRNPAELFDLNGMPLLSVWQPLFDLFLANMSQHFPSVSRQRMTERYESGTMSNFLANCICACGARFSSDAKDRQAEASAPFIAKAQELIIPLVHLPTTETTTGLIFLAWANFGQNSESGLWEFSGMAIRMAIDIGIHENSDLYESPAHIVRTRLLFWTLFITDRIVAFATGRPASISEDIVEVPLPEDKDFFPDPSRNTPGFPPETIEPVPFVYFVRLMIICGRISNVLNGRRGRARTLVSTAEPLAEQLVELQMRLVQFVAGLPESLKWSADNFRHQHTRGHGGCFLAIHLWSHAVLALIYHPELLKSPSGVETPLNKGMSRNIKLSLASSRQICECMVFADLVAPSSYTSTPFLVQPLFVAAMAIIHEMRAVSVAESSGNASDMFLLSMARQNLTALLNAISRMEQYWAGAGYVATILEKRSGIKATSHSGRKTLISLPDLGLLKRFSTDKDDPRNLAPATETSLQESIAKSERDNASPYWLADLMAGYTVENMSFAPADSLDLERLLSGSLGGAAGGFGGPGGGGAGSI</sequence>
<dbReference type="InterPro" id="IPR036864">
    <property type="entry name" value="Zn2-C6_fun-type_DNA-bd_sf"/>
</dbReference>
<dbReference type="CDD" id="cd00067">
    <property type="entry name" value="GAL4"/>
    <property type="match status" value="1"/>
</dbReference>
<dbReference type="Pfam" id="PF04082">
    <property type="entry name" value="Fungal_trans"/>
    <property type="match status" value="1"/>
</dbReference>
<feature type="region of interest" description="Disordered" evidence="3">
    <location>
        <begin position="714"/>
        <end position="733"/>
    </location>
</feature>
<proteinExistence type="predicted"/>
<dbReference type="GO" id="GO:0006351">
    <property type="term" value="P:DNA-templated transcription"/>
    <property type="evidence" value="ECO:0007669"/>
    <property type="project" value="InterPro"/>
</dbReference>
<dbReference type="RefSeq" id="XP_052946847.1">
    <property type="nucleotide sequence ID" value="XM_053086983.1"/>
</dbReference>
<dbReference type="PANTHER" id="PTHR47783">
    <property type="entry name" value="ZN(II)2CYS6 TRANSCRIPTION FACTOR (EUROFUNG)-RELATED"/>
    <property type="match status" value="1"/>
</dbReference>
<keyword evidence="1" id="KW-0479">Metal-binding</keyword>
<feature type="region of interest" description="Disordered" evidence="3">
    <location>
        <begin position="235"/>
        <end position="254"/>
    </location>
</feature>
<dbReference type="CDD" id="cd12148">
    <property type="entry name" value="fungal_TF_MHR"/>
    <property type="match status" value="1"/>
</dbReference>
<dbReference type="GO" id="GO:0003677">
    <property type="term" value="F:DNA binding"/>
    <property type="evidence" value="ECO:0007669"/>
    <property type="project" value="InterPro"/>
</dbReference>
<dbReference type="Gene3D" id="4.10.240.10">
    <property type="entry name" value="Zn(2)-C6 fungal-type DNA-binding domain"/>
    <property type="match status" value="1"/>
</dbReference>
<feature type="region of interest" description="Disordered" evidence="3">
    <location>
        <begin position="67"/>
        <end position="95"/>
    </location>
</feature>
<dbReference type="Proteomes" id="UP001164286">
    <property type="component" value="Unassembled WGS sequence"/>
</dbReference>
<dbReference type="GO" id="GO:0000981">
    <property type="term" value="F:DNA-binding transcription factor activity, RNA polymerase II-specific"/>
    <property type="evidence" value="ECO:0007669"/>
    <property type="project" value="InterPro"/>
</dbReference>
<dbReference type="SMART" id="SM00066">
    <property type="entry name" value="GAL4"/>
    <property type="match status" value="1"/>
</dbReference>
<keyword evidence="6" id="KW-1185">Reference proteome</keyword>